<proteinExistence type="predicted"/>
<dbReference type="EMBL" id="JBHUEQ010000008">
    <property type="protein sequence ID" value="MFD1745059.1"/>
    <property type="molecule type" value="Genomic_DNA"/>
</dbReference>
<dbReference type="InterPro" id="IPR011009">
    <property type="entry name" value="Kinase-like_dom_sf"/>
</dbReference>
<dbReference type="SUPFAM" id="SSF56112">
    <property type="entry name" value="Protein kinase-like (PK-like)"/>
    <property type="match status" value="1"/>
</dbReference>
<evidence type="ECO:0000259" key="1">
    <source>
        <dbReference type="Pfam" id="PF01636"/>
    </source>
</evidence>
<evidence type="ECO:0000313" key="2">
    <source>
        <dbReference type="EMBL" id="MFD1745059.1"/>
    </source>
</evidence>
<sequence>MSTNSNVQEIEEFSERVIKALSKVPGWDDGKATWRWISGGGAHKNFHVTSSSGQQAVLKLWNCDWQSLGVLPPSAVPLLNTVEAGKFGIGAPVIAIIDDPLGIMLEFLPGTSVDAKDPEILDLIAKRARSLHESGMCFKRDFNPFAEARIILASAERKGASLPDDYADVRKTINRIEHALDLRSREFVPSHNDLYSANMLRQSDGSIRFIDYDLSGNSDRCYDLGLIATFEGLDPDQVDRLTTSYFGRFDPKLRARTELFSVAADHHQFSLFAIALAAADMNDDYDYTGYMRDIWNRILTRIATPAFSKSLDLVIV</sequence>
<dbReference type="PANTHER" id="PTHR22603">
    <property type="entry name" value="CHOLINE/ETHANOALAMINE KINASE"/>
    <property type="match status" value="1"/>
</dbReference>
<reference evidence="3" key="1">
    <citation type="journal article" date="2019" name="Int. J. Syst. Evol. Microbiol.">
        <title>The Global Catalogue of Microorganisms (GCM) 10K type strain sequencing project: providing services to taxonomists for standard genome sequencing and annotation.</title>
        <authorList>
            <consortium name="The Broad Institute Genomics Platform"/>
            <consortium name="The Broad Institute Genome Sequencing Center for Infectious Disease"/>
            <person name="Wu L."/>
            <person name="Ma J."/>
        </authorList>
    </citation>
    <scope>NUCLEOTIDE SEQUENCE [LARGE SCALE GENOMIC DNA]</scope>
    <source>
        <strain evidence="3">CG52</strain>
    </source>
</reference>
<dbReference type="Proteomes" id="UP001597322">
    <property type="component" value="Unassembled WGS sequence"/>
</dbReference>
<protein>
    <submittedName>
        <fullName evidence="2">Phosphotransferase</fullName>
    </submittedName>
</protein>
<accession>A0ABW4M1J0</accession>
<organism evidence="2 3">
    <name type="scientific">Rhizobium helianthi</name>
    <dbReference type="NCBI Taxonomy" id="1132695"/>
    <lineage>
        <taxon>Bacteria</taxon>
        <taxon>Pseudomonadati</taxon>
        <taxon>Pseudomonadota</taxon>
        <taxon>Alphaproteobacteria</taxon>
        <taxon>Hyphomicrobiales</taxon>
        <taxon>Rhizobiaceae</taxon>
        <taxon>Rhizobium/Agrobacterium group</taxon>
        <taxon>Rhizobium</taxon>
    </lineage>
</organism>
<keyword evidence="3" id="KW-1185">Reference proteome</keyword>
<comment type="caution">
    <text evidence="2">The sequence shown here is derived from an EMBL/GenBank/DDBJ whole genome shotgun (WGS) entry which is preliminary data.</text>
</comment>
<feature type="domain" description="Aminoglycoside phosphotransferase" evidence="1">
    <location>
        <begin position="37"/>
        <end position="249"/>
    </location>
</feature>
<dbReference type="InterPro" id="IPR002575">
    <property type="entry name" value="Aminoglycoside_PTrfase"/>
</dbReference>
<name>A0ABW4M1J0_9HYPH</name>
<dbReference type="Pfam" id="PF01636">
    <property type="entry name" value="APH"/>
    <property type="match status" value="1"/>
</dbReference>
<gene>
    <name evidence="2" type="ORF">ACFSE1_06265</name>
</gene>
<dbReference type="Gene3D" id="3.90.1200.10">
    <property type="match status" value="1"/>
</dbReference>
<dbReference type="PANTHER" id="PTHR22603:SF66">
    <property type="entry name" value="ETHANOLAMINE KINASE"/>
    <property type="match status" value="1"/>
</dbReference>
<dbReference type="RefSeq" id="WP_377398009.1">
    <property type="nucleotide sequence ID" value="NZ_JBHUEQ010000008.1"/>
</dbReference>
<evidence type="ECO:0000313" key="3">
    <source>
        <dbReference type="Proteomes" id="UP001597322"/>
    </source>
</evidence>